<feature type="region of interest" description="Disordered" evidence="1">
    <location>
        <begin position="1"/>
        <end position="52"/>
    </location>
</feature>
<evidence type="ECO:0000313" key="3">
    <source>
        <dbReference type="EMBL" id="TPX48670.1"/>
    </source>
</evidence>
<organism evidence="3 4">
    <name type="scientific">Synchytrium endobioticum</name>
    <dbReference type="NCBI Taxonomy" id="286115"/>
    <lineage>
        <taxon>Eukaryota</taxon>
        <taxon>Fungi</taxon>
        <taxon>Fungi incertae sedis</taxon>
        <taxon>Chytridiomycota</taxon>
        <taxon>Chytridiomycota incertae sedis</taxon>
        <taxon>Chytridiomycetes</taxon>
        <taxon>Synchytriales</taxon>
        <taxon>Synchytriaceae</taxon>
        <taxon>Synchytrium</taxon>
    </lineage>
</organism>
<reference evidence="4 5" key="1">
    <citation type="journal article" date="2019" name="Sci. Rep.">
        <title>Comparative genomics of chytrid fungi reveal insights into the obligate biotrophic and pathogenic lifestyle of Synchytrium endobioticum.</title>
        <authorList>
            <person name="van de Vossenberg B.T.L.H."/>
            <person name="Warris S."/>
            <person name="Nguyen H.D.T."/>
            <person name="van Gent-Pelzer M.P.E."/>
            <person name="Joly D.L."/>
            <person name="van de Geest H.C."/>
            <person name="Bonants P.J.M."/>
            <person name="Smith D.S."/>
            <person name="Levesque C.A."/>
            <person name="van der Lee T.A.J."/>
        </authorList>
    </citation>
    <scope>NUCLEOTIDE SEQUENCE [LARGE SCALE GENOMIC DNA]</scope>
    <source>
        <strain evidence="2 5">LEV6574</strain>
        <strain evidence="3 4">MB42</strain>
    </source>
</reference>
<feature type="region of interest" description="Disordered" evidence="1">
    <location>
        <begin position="280"/>
        <end position="300"/>
    </location>
</feature>
<feature type="compositionally biased region" description="Polar residues" evidence="1">
    <location>
        <begin position="1"/>
        <end position="13"/>
    </location>
</feature>
<evidence type="ECO:0008006" key="6">
    <source>
        <dbReference type="Google" id="ProtNLM"/>
    </source>
</evidence>
<evidence type="ECO:0000313" key="2">
    <source>
        <dbReference type="EMBL" id="TPX41371.1"/>
    </source>
</evidence>
<dbReference type="Proteomes" id="UP000320475">
    <property type="component" value="Unassembled WGS sequence"/>
</dbReference>
<evidence type="ECO:0000256" key="1">
    <source>
        <dbReference type="SAM" id="MobiDB-lite"/>
    </source>
</evidence>
<accession>A0A507DCS1</accession>
<gene>
    <name evidence="2" type="ORF">SeLEV6574_g06126</name>
    <name evidence="3" type="ORF">SeMB42_g02901</name>
</gene>
<name>A0A507DCS1_9FUNG</name>
<proteinExistence type="predicted"/>
<sequence length="470" mass="50816">MATPPGTTRSLRQSLIPRSASAASTRTVKSQSSNDAGAKPAQPWHSWSEQTSSATLVHEALPDLDQDADVPISVDIAAELERDQRESLAHTRRMLDELARRDVEWEARLEDSDAHLALLQSAVEGGHAGVVAAHAESASARGGGNDQGPGDGETRTAQILHGLSLIRELDAVLEQKTMLARSVASARACTAGSVPSAASAPAYVPDAGGNDEPCSTVDETESLAGADLRSVTSTSMRQNAGARTFITEPRLRIRRRKIGKTLDSDGQGGDDFEFEMVQGSAAQSAGGHDGQTPRPPTRFRKRIEAKVTSYEPGDFIGRNKALGPDARYFSAMTDEEKARVQAIMAAEVEAEPADEVAEVASVAPAVEQVMPFTEVDSGDIDSQLDKYTTSHRATSAYTSSVASRDLADIMREDIKDIPEIQVNQKKRLEELEQHISRIHEKNSVPASREEIERTLLDCMHIEQSLKDVYR</sequence>
<dbReference type="Proteomes" id="UP000317494">
    <property type="component" value="Unassembled WGS sequence"/>
</dbReference>
<dbReference type="AlphaFoldDB" id="A0A507DCS1"/>
<evidence type="ECO:0000313" key="5">
    <source>
        <dbReference type="Proteomes" id="UP000320475"/>
    </source>
</evidence>
<comment type="caution">
    <text evidence="3">The sequence shown here is derived from an EMBL/GenBank/DDBJ whole genome shotgun (WGS) entry which is preliminary data.</text>
</comment>
<dbReference type="OrthoDB" id="9946895at2759"/>
<dbReference type="EMBL" id="QEAN01000096">
    <property type="protein sequence ID" value="TPX48670.1"/>
    <property type="molecule type" value="Genomic_DNA"/>
</dbReference>
<protein>
    <recommendedName>
        <fullName evidence="6">Fibrous sheath-interacting protein 1</fullName>
    </recommendedName>
</protein>
<evidence type="ECO:0000313" key="4">
    <source>
        <dbReference type="Proteomes" id="UP000317494"/>
    </source>
</evidence>
<feature type="compositionally biased region" description="Polar residues" evidence="1">
    <location>
        <begin position="21"/>
        <end position="35"/>
    </location>
</feature>
<dbReference type="EMBL" id="QEAM01000325">
    <property type="protein sequence ID" value="TPX41371.1"/>
    <property type="molecule type" value="Genomic_DNA"/>
</dbReference>
<keyword evidence="4" id="KW-1185">Reference proteome</keyword>
<dbReference type="VEuPathDB" id="FungiDB:SeMB42_g02901"/>